<keyword evidence="7" id="KW-1185">Reference proteome</keyword>
<dbReference type="SUPFAM" id="SSF47616">
    <property type="entry name" value="GST C-terminal domain-like"/>
    <property type="match status" value="1"/>
</dbReference>
<evidence type="ECO:0000313" key="7">
    <source>
        <dbReference type="Proteomes" id="UP000504609"/>
    </source>
</evidence>
<dbReference type="EC" id="2.5.1.18" evidence="2"/>
<evidence type="ECO:0000256" key="2">
    <source>
        <dbReference type="ARBA" id="ARBA00012452"/>
    </source>
</evidence>
<dbReference type="GO" id="GO:0006559">
    <property type="term" value="P:L-phenylalanine catabolic process"/>
    <property type="evidence" value="ECO:0007669"/>
    <property type="project" value="TreeGrafter"/>
</dbReference>
<dbReference type="FunFam" id="1.20.1050.10:FF:000017">
    <property type="entry name" value="Maleylacetoacetate isomerase"/>
    <property type="match status" value="1"/>
</dbReference>
<accession>A0A6J1G6K5</accession>
<dbReference type="InterPro" id="IPR005955">
    <property type="entry name" value="GST_Zeta"/>
</dbReference>
<keyword evidence="3" id="KW-0808">Transferase</keyword>
<evidence type="ECO:0000256" key="1">
    <source>
        <dbReference type="ARBA" id="ARBA00010007"/>
    </source>
</evidence>
<dbReference type="AlphaFoldDB" id="A0A6J1G6K5"/>
<dbReference type="InterPro" id="IPR010987">
    <property type="entry name" value="Glutathione-S-Trfase_C-like"/>
</dbReference>
<dbReference type="GO" id="GO:0009407">
    <property type="term" value="P:toxin catabolic process"/>
    <property type="evidence" value="ECO:0007669"/>
    <property type="project" value="UniProtKB-ARBA"/>
</dbReference>
<dbReference type="GeneID" id="111451336"/>
<organism evidence="7 8">
    <name type="scientific">Cucurbita moschata</name>
    <name type="common">Winter crookneck squash</name>
    <name type="synonym">Cucurbita pepo var. moschata</name>
    <dbReference type="NCBI Taxonomy" id="3662"/>
    <lineage>
        <taxon>Eukaryota</taxon>
        <taxon>Viridiplantae</taxon>
        <taxon>Streptophyta</taxon>
        <taxon>Embryophyta</taxon>
        <taxon>Tracheophyta</taxon>
        <taxon>Spermatophyta</taxon>
        <taxon>Magnoliopsida</taxon>
        <taxon>eudicotyledons</taxon>
        <taxon>Gunneridae</taxon>
        <taxon>Pentapetalae</taxon>
        <taxon>rosids</taxon>
        <taxon>fabids</taxon>
        <taxon>Cucurbitales</taxon>
        <taxon>Cucurbitaceae</taxon>
        <taxon>Cucurbiteae</taxon>
        <taxon>Cucurbita</taxon>
    </lineage>
</organism>
<protein>
    <recommendedName>
        <fullName evidence="2">glutathione transferase</fullName>
        <ecNumber evidence="2">2.5.1.18</ecNumber>
    </recommendedName>
</protein>
<dbReference type="InterPro" id="IPR040079">
    <property type="entry name" value="Glutathione_S-Trfase"/>
</dbReference>
<dbReference type="RefSeq" id="XP_022947482.1">
    <property type="nucleotide sequence ID" value="XM_023091714.1"/>
</dbReference>
<dbReference type="Proteomes" id="UP000504609">
    <property type="component" value="Unplaced"/>
</dbReference>
<evidence type="ECO:0000256" key="3">
    <source>
        <dbReference type="ARBA" id="ARBA00022679"/>
    </source>
</evidence>
<dbReference type="GO" id="GO:0016034">
    <property type="term" value="F:maleylacetoacetate isomerase activity"/>
    <property type="evidence" value="ECO:0007669"/>
    <property type="project" value="TreeGrafter"/>
</dbReference>
<dbReference type="NCBIfam" id="TIGR01262">
    <property type="entry name" value="maiA"/>
    <property type="match status" value="1"/>
</dbReference>
<feature type="domain" description="GST C-terminal" evidence="6">
    <location>
        <begin position="93"/>
        <end position="226"/>
    </location>
</feature>
<dbReference type="PANTHER" id="PTHR42673:SF4">
    <property type="entry name" value="MALEYLACETOACETATE ISOMERASE"/>
    <property type="match status" value="1"/>
</dbReference>
<dbReference type="PROSITE" id="PS50405">
    <property type="entry name" value="GST_CTER"/>
    <property type="match status" value="1"/>
</dbReference>
<comment type="similarity">
    <text evidence="1">Belongs to the GST superfamily. Zeta family.</text>
</comment>
<proteinExistence type="inferred from homology"/>
<dbReference type="Gene3D" id="3.40.30.10">
    <property type="entry name" value="Glutaredoxin"/>
    <property type="match status" value="1"/>
</dbReference>
<dbReference type="InterPro" id="IPR004045">
    <property type="entry name" value="Glutathione_S-Trfase_N"/>
</dbReference>
<reference evidence="8" key="1">
    <citation type="submission" date="2025-08" db="UniProtKB">
        <authorList>
            <consortium name="RefSeq"/>
        </authorList>
    </citation>
    <scope>IDENTIFICATION</scope>
    <source>
        <tissue evidence="8">Young leaves</tissue>
    </source>
</reference>
<evidence type="ECO:0000256" key="4">
    <source>
        <dbReference type="ARBA" id="ARBA00047960"/>
    </source>
</evidence>
<dbReference type="SUPFAM" id="SSF52833">
    <property type="entry name" value="Thioredoxin-like"/>
    <property type="match status" value="1"/>
</dbReference>
<dbReference type="GO" id="GO:0006749">
    <property type="term" value="P:glutathione metabolic process"/>
    <property type="evidence" value="ECO:0007669"/>
    <property type="project" value="TreeGrafter"/>
</dbReference>
<comment type="catalytic activity">
    <reaction evidence="4">
        <text>RX + glutathione = an S-substituted glutathione + a halide anion + H(+)</text>
        <dbReference type="Rhea" id="RHEA:16437"/>
        <dbReference type="ChEBI" id="CHEBI:15378"/>
        <dbReference type="ChEBI" id="CHEBI:16042"/>
        <dbReference type="ChEBI" id="CHEBI:17792"/>
        <dbReference type="ChEBI" id="CHEBI:57925"/>
        <dbReference type="ChEBI" id="CHEBI:90779"/>
        <dbReference type="EC" id="2.5.1.18"/>
    </reaction>
</comment>
<dbReference type="GO" id="GO:0005737">
    <property type="term" value="C:cytoplasm"/>
    <property type="evidence" value="ECO:0007669"/>
    <property type="project" value="InterPro"/>
</dbReference>
<sequence>MAAGEGCPLKLYSYYLSTCAQRVRIALNLKGLRFEYKAVDLMKGEHLGPDFLKLNPVGFVPALVDGDIVIADSFAIIMYLEEKYPQHPLLPSDLYKRAINYQAANIVSSSIQPLQNLIVENYIEEKCGVEDKLSWVHMIIGKGFLALEKLLKDHAGKFATGDEIYLADLFLAPQLYRAIETFNVDMSKFPLLSRLYEEYRRYQHLKMQHQRSSLMLLLKPLPDAPSWICSVGREFWIIFNYFGAFR</sequence>
<dbReference type="CDD" id="cd03191">
    <property type="entry name" value="GST_C_Zeta"/>
    <property type="match status" value="1"/>
</dbReference>
<dbReference type="PROSITE" id="PS50404">
    <property type="entry name" value="GST_NTER"/>
    <property type="match status" value="1"/>
</dbReference>
<dbReference type="Pfam" id="PF13417">
    <property type="entry name" value="GST_N_3"/>
    <property type="match status" value="1"/>
</dbReference>
<dbReference type="Gene3D" id="1.20.1050.10">
    <property type="match status" value="1"/>
</dbReference>
<dbReference type="InterPro" id="IPR036249">
    <property type="entry name" value="Thioredoxin-like_sf"/>
</dbReference>
<dbReference type="FunFam" id="3.40.30.10:FF:000100">
    <property type="entry name" value="Glutathione S-transferase Z1"/>
    <property type="match status" value="1"/>
</dbReference>
<evidence type="ECO:0000259" key="5">
    <source>
        <dbReference type="PROSITE" id="PS50404"/>
    </source>
</evidence>
<dbReference type="InterPro" id="IPR034330">
    <property type="entry name" value="GST_Zeta_C"/>
</dbReference>
<dbReference type="SFLD" id="SFLDG00358">
    <property type="entry name" value="Main_(cytGST)"/>
    <property type="match status" value="1"/>
</dbReference>
<dbReference type="SFLD" id="SFLDS00019">
    <property type="entry name" value="Glutathione_Transferase_(cytos"/>
    <property type="match status" value="1"/>
</dbReference>
<dbReference type="PANTHER" id="PTHR42673">
    <property type="entry name" value="MALEYLACETOACETATE ISOMERASE"/>
    <property type="match status" value="1"/>
</dbReference>
<evidence type="ECO:0000259" key="6">
    <source>
        <dbReference type="PROSITE" id="PS50405"/>
    </source>
</evidence>
<name>A0A6J1G6K5_CUCMO</name>
<dbReference type="InterPro" id="IPR036282">
    <property type="entry name" value="Glutathione-S-Trfase_C_sf"/>
</dbReference>
<evidence type="ECO:0000313" key="8">
    <source>
        <dbReference type="RefSeq" id="XP_022947482.1"/>
    </source>
</evidence>
<dbReference type="KEGG" id="cmos:111451336"/>
<feature type="domain" description="GST N-terminal" evidence="5">
    <location>
        <begin position="7"/>
        <end position="88"/>
    </location>
</feature>
<dbReference type="GO" id="GO:0004364">
    <property type="term" value="F:glutathione transferase activity"/>
    <property type="evidence" value="ECO:0007669"/>
    <property type="project" value="UniProtKB-EC"/>
</dbReference>
<gene>
    <name evidence="8" type="primary">LOC111451336</name>
</gene>
<dbReference type="CDD" id="cd03042">
    <property type="entry name" value="GST_N_Zeta"/>
    <property type="match status" value="1"/>
</dbReference>
<dbReference type="InterPro" id="IPR034333">
    <property type="entry name" value="GST_Zeta_N"/>
</dbReference>